<sequence length="137" mass="14797">MNFLFRVLLWLFHIKRDLLVAAEAHGPTLAGRGGLSLPARLAADGPQGIAQVPPATPGLMAMRRSPLPLPSLRRDRGGCDNLAHDARLRRSMGAPPILAKTSSTGSRWPRAQPAGRSELKHRTSQPIPPTRIPRTPG</sequence>
<gene>
    <name evidence="2" type="ORF">JCM7686_3039</name>
</gene>
<dbReference type="KEGG" id="pami:JCM7686_3039"/>
<dbReference type="Proteomes" id="UP000015480">
    <property type="component" value="Chromosome"/>
</dbReference>
<keyword evidence="3" id="KW-1185">Reference proteome</keyword>
<dbReference type="AlphaFoldDB" id="S5Y2W3"/>
<proteinExistence type="predicted"/>
<reference evidence="2 3" key="1">
    <citation type="journal article" date="2014" name="BMC Genomics">
        <title>Architecture and functions of a multipartite genome of the methylotrophic bacterium Paracoccus aminophilus JCM 7686, containing primary and secondary chromids.</title>
        <authorList>
            <person name="Dziewit L."/>
            <person name="Czarnecki J."/>
            <person name="Wibberg D."/>
            <person name="Radlinska M."/>
            <person name="Mrozek P."/>
            <person name="Szymczak M."/>
            <person name="Schluter A."/>
            <person name="Puhler A."/>
            <person name="Bartosik D."/>
        </authorList>
    </citation>
    <scope>NUCLEOTIDE SEQUENCE [LARGE SCALE GENOMIC DNA]</scope>
    <source>
        <strain evidence="2">JCM 7686</strain>
    </source>
</reference>
<feature type="region of interest" description="Disordered" evidence="1">
    <location>
        <begin position="90"/>
        <end position="137"/>
    </location>
</feature>
<evidence type="ECO:0000256" key="1">
    <source>
        <dbReference type="SAM" id="MobiDB-lite"/>
    </source>
</evidence>
<dbReference type="STRING" id="1367847.JCM7686_3039"/>
<dbReference type="HOGENOM" id="CLU_1863250_0_0_5"/>
<dbReference type="EMBL" id="CP006650">
    <property type="protein sequence ID" value="AGT10075.1"/>
    <property type="molecule type" value="Genomic_DNA"/>
</dbReference>
<feature type="compositionally biased region" description="Pro residues" evidence="1">
    <location>
        <begin position="126"/>
        <end position="137"/>
    </location>
</feature>
<protein>
    <submittedName>
        <fullName evidence="2">Uncharacterized protein</fullName>
    </submittedName>
</protein>
<evidence type="ECO:0000313" key="3">
    <source>
        <dbReference type="Proteomes" id="UP000015480"/>
    </source>
</evidence>
<name>S5Y2W3_PARAH</name>
<organism evidence="2 3">
    <name type="scientific">Paracoccus aminophilus JCM 7686</name>
    <dbReference type="NCBI Taxonomy" id="1367847"/>
    <lineage>
        <taxon>Bacteria</taxon>
        <taxon>Pseudomonadati</taxon>
        <taxon>Pseudomonadota</taxon>
        <taxon>Alphaproteobacteria</taxon>
        <taxon>Rhodobacterales</taxon>
        <taxon>Paracoccaceae</taxon>
        <taxon>Paracoccus</taxon>
    </lineage>
</organism>
<accession>S5Y2W3</accession>
<evidence type="ECO:0000313" key="2">
    <source>
        <dbReference type="EMBL" id="AGT10075.1"/>
    </source>
</evidence>